<dbReference type="SUPFAM" id="SSF102220">
    <property type="entry name" value="DNA polymerase III psi subunit"/>
    <property type="match status" value="1"/>
</dbReference>
<dbReference type="GO" id="GO:0008408">
    <property type="term" value="F:3'-5' exonuclease activity"/>
    <property type="evidence" value="ECO:0007669"/>
    <property type="project" value="InterPro"/>
</dbReference>
<keyword evidence="1" id="KW-0548">Nucleotidyltransferase</keyword>
<reference evidence="2 3" key="1">
    <citation type="submission" date="2017-08" db="EMBL/GenBank/DDBJ databases">
        <title>The Vibrio qinghaiensis sp.-Q67 is a luminous bacteria isolated firstly from Qinghai lake, Qinghai province, China, which has been proved to be very sensitive to detect environmental and food pollutants. Therefore, complete genome analysis of V. qinghaiensis sp.-Q67 highlights the potential application of this strain on detection of hazards in the contaminated environments.</title>
        <authorList>
            <person name="Gong L."/>
        </authorList>
    </citation>
    <scope>NUCLEOTIDE SEQUENCE [LARGE SCALE GENOMIC DNA]</scope>
    <source>
        <strain evidence="2 3">Q67</strain>
    </source>
</reference>
<accession>A0A223MVM3</accession>
<evidence type="ECO:0000256" key="1">
    <source>
        <dbReference type="PIRNR" id="PIRNR029225"/>
    </source>
</evidence>
<dbReference type="EMBL" id="CP022741">
    <property type="protein sequence ID" value="ASU21601.1"/>
    <property type="molecule type" value="Genomic_DNA"/>
</dbReference>
<evidence type="ECO:0000313" key="3">
    <source>
        <dbReference type="Proteomes" id="UP000215148"/>
    </source>
</evidence>
<comment type="function">
    <text evidence="1">Part of the beta sliding clamp loading complex, which hydrolyzes ATP to load the beta clamp onto primed DNA to form the DNA replication pre-initiation complex. DNA polymerase III is a complex, multichain enzyme responsible for most of the replicative synthesis in bacteria. This DNA polymerase also exhibits 3' to 5' exonuclease activity.</text>
</comment>
<keyword evidence="1" id="KW-0235">DNA replication</keyword>
<dbReference type="InterPro" id="IPR036654">
    <property type="entry name" value="DNA_pol_III_psi_sf"/>
</dbReference>
<proteinExistence type="predicted"/>
<sequence length="134" mass="15301">MSHHENQYLQEMGIQRWELIHPQRLAGYQPDPVTLPSTCRLLLVSPQYPQQGSLLLFSRVLKSMGLEISQACHLEPHSLSQLTGSSIEWLWFSGCEKKESPLAQKVLTSPPLVEIDGNTELRRALWQQICSYES</sequence>
<keyword evidence="1" id="KW-0808">Transferase</keyword>
<dbReference type="Gene3D" id="3.40.50.10220">
    <property type="entry name" value="DNA polymerase III, psi subunit"/>
    <property type="match status" value="1"/>
</dbReference>
<keyword evidence="3" id="KW-1185">Reference proteome</keyword>
<dbReference type="Proteomes" id="UP000215148">
    <property type="component" value="Chromosome 1"/>
</dbReference>
<dbReference type="AlphaFoldDB" id="A0A223MVM3"/>
<name>A0A223MVM3_9VIBR</name>
<organism evidence="2 3">
    <name type="scientific">Vibrio qinghaiensis</name>
    <dbReference type="NCBI Taxonomy" id="2025808"/>
    <lineage>
        <taxon>Bacteria</taxon>
        <taxon>Pseudomonadati</taxon>
        <taxon>Pseudomonadota</taxon>
        <taxon>Gammaproteobacteria</taxon>
        <taxon>Vibrionales</taxon>
        <taxon>Vibrionaceae</taxon>
        <taxon>Vibrio</taxon>
    </lineage>
</organism>
<protein>
    <recommendedName>
        <fullName evidence="1">DNA polymerase III subunit psi</fullName>
    </recommendedName>
</protein>
<keyword evidence="1" id="KW-0239">DNA-directed DNA polymerase</keyword>
<dbReference type="Pfam" id="PF03603">
    <property type="entry name" value="DNA_III_psi"/>
    <property type="match status" value="1"/>
</dbReference>
<dbReference type="KEGG" id="vqi:CCZ37_02885"/>
<dbReference type="NCBIfam" id="NF004764">
    <property type="entry name" value="PRK06100.1"/>
    <property type="match status" value="1"/>
</dbReference>
<dbReference type="GO" id="GO:0006260">
    <property type="term" value="P:DNA replication"/>
    <property type="evidence" value="ECO:0007669"/>
    <property type="project" value="UniProtKB-KW"/>
</dbReference>
<dbReference type="GO" id="GO:0003887">
    <property type="term" value="F:DNA-directed DNA polymerase activity"/>
    <property type="evidence" value="ECO:0007669"/>
    <property type="project" value="UniProtKB-KW"/>
</dbReference>
<dbReference type="InterPro" id="IPR004615">
    <property type="entry name" value="DNA_pol_III_psi"/>
</dbReference>
<gene>
    <name evidence="2" type="ORF">CCZ37_02885</name>
</gene>
<dbReference type="RefSeq" id="WP_094499702.1">
    <property type="nucleotide sequence ID" value="NZ_CAWNHI010000001.1"/>
</dbReference>
<evidence type="ECO:0000313" key="2">
    <source>
        <dbReference type="EMBL" id="ASU21601.1"/>
    </source>
</evidence>
<dbReference type="PIRSF" id="PIRSF029225">
    <property type="entry name" value="DNA_pol_III_psi"/>
    <property type="match status" value="1"/>
</dbReference>